<evidence type="ECO:0000313" key="2">
    <source>
        <dbReference type="EMBL" id="JAD46305.1"/>
    </source>
</evidence>
<proteinExistence type="predicted"/>
<reference evidence="2" key="2">
    <citation type="journal article" date="2015" name="Data Brief">
        <title>Shoot transcriptome of the giant reed, Arundo donax.</title>
        <authorList>
            <person name="Barrero R.A."/>
            <person name="Guerrero F.D."/>
            <person name="Moolhuijzen P."/>
            <person name="Goolsby J.A."/>
            <person name="Tidwell J."/>
            <person name="Bellgard S.E."/>
            <person name="Bellgard M.I."/>
        </authorList>
    </citation>
    <scope>NUCLEOTIDE SEQUENCE</scope>
    <source>
        <tissue evidence="2">Shoot tissue taken approximately 20 cm above the soil surface</tissue>
    </source>
</reference>
<evidence type="ECO:0000256" key="1">
    <source>
        <dbReference type="SAM" id="SignalP"/>
    </source>
</evidence>
<organism evidence="2">
    <name type="scientific">Arundo donax</name>
    <name type="common">Giant reed</name>
    <name type="synonym">Donax arundinaceus</name>
    <dbReference type="NCBI Taxonomy" id="35708"/>
    <lineage>
        <taxon>Eukaryota</taxon>
        <taxon>Viridiplantae</taxon>
        <taxon>Streptophyta</taxon>
        <taxon>Embryophyta</taxon>
        <taxon>Tracheophyta</taxon>
        <taxon>Spermatophyta</taxon>
        <taxon>Magnoliopsida</taxon>
        <taxon>Liliopsida</taxon>
        <taxon>Poales</taxon>
        <taxon>Poaceae</taxon>
        <taxon>PACMAD clade</taxon>
        <taxon>Arundinoideae</taxon>
        <taxon>Arundineae</taxon>
        <taxon>Arundo</taxon>
    </lineage>
</organism>
<protein>
    <submittedName>
        <fullName evidence="2">Uncharacterized protein</fullName>
    </submittedName>
</protein>
<accession>A0A0A9ABE2</accession>
<reference evidence="2" key="1">
    <citation type="submission" date="2014-09" db="EMBL/GenBank/DDBJ databases">
        <authorList>
            <person name="Magalhaes I.L.F."/>
            <person name="Oliveira U."/>
            <person name="Santos F.R."/>
            <person name="Vidigal T.H.D.A."/>
            <person name="Brescovit A.D."/>
            <person name="Santos A.J."/>
        </authorList>
    </citation>
    <scope>NUCLEOTIDE SEQUENCE</scope>
    <source>
        <tissue evidence="2">Shoot tissue taken approximately 20 cm above the soil surface</tissue>
    </source>
</reference>
<feature type="chain" id="PRO_5002045380" evidence="1">
    <location>
        <begin position="18"/>
        <end position="37"/>
    </location>
</feature>
<dbReference type="AlphaFoldDB" id="A0A0A9ABE2"/>
<sequence length="37" mass="4360">MCALHYFEVHVQVLLILLCWQLGPQFHVKFGMPKYGL</sequence>
<keyword evidence="1" id="KW-0732">Signal</keyword>
<name>A0A0A9ABE2_ARUDO</name>
<dbReference type="EMBL" id="GBRH01251590">
    <property type="protein sequence ID" value="JAD46305.1"/>
    <property type="molecule type" value="Transcribed_RNA"/>
</dbReference>
<feature type="signal peptide" evidence="1">
    <location>
        <begin position="1"/>
        <end position="17"/>
    </location>
</feature>